<proteinExistence type="predicted"/>
<name>A0A0C9YE99_9AGAR</name>
<dbReference type="OrthoDB" id="2984747at2759"/>
<accession>A0A0C9YE99</accession>
<dbReference type="EMBL" id="KN838541">
    <property type="protein sequence ID" value="KIK08772.1"/>
    <property type="molecule type" value="Genomic_DNA"/>
</dbReference>
<evidence type="ECO:0000256" key="1">
    <source>
        <dbReference type="SAM" id="MobiDB-lite"/>
    </source>
</evidence>
<feature type="compositionally biased region" description="Polar residues" evidence="1">
    <location>
        <begin position="252"/>
        <end position="262"/>
    </location>
</feature>
<dbReference type="HOGENOM" id="CLU_048459_0_0_1"/>
<organism evidence="2 3">
    <name type="scientific">Laccaria amethystina LaAM-08-1</name>
    <dbReference type="NCBI Taxonomy" id="1095629"/>
    <lineage>
        <taxon>Eukaryota</taxon>
        <taxon>Fungi</taxon>
        <taxon>Dikarya</taxon>
        <taxon>Basidiomycota</taxon>
        <taxon>Agaricomycotina</taxon>
        <taxon>Agaricomycetes</taxon>
        <taxon>Agaricomycetidae</taxon>
        <taxon>Agaricales</taxon>
        <taxon>Agaricineae</taxon>
        <taxon>Hydnangiaceae</taxon>
        <taxon>Laccaria</taxon>
    </lineage>
</organism>
<dbReference type="AlphaFoldDB" id="A0A0C9YE99"/>
<sequence length="434" mass="46684">MFEEICLVCGKHLQEDGRAYCSDGCENSDLTSPSVSSSSSALSSPQFGFAAGGDVPALIPSALGSAALKKYQGRDFYDISSSSASSTSWSVVTDDDEDDVALGLRGDYSYHGSTDSFHVGSSKSANFVYSIYSSGLSYTRRPSGTNNRSTVPHLHRRLFSDGSSSGHAQSPRSPPAHSSHSSSDDEESFSDSGISSQWLDQDENDIPSEKGWIDAKLKTNSARSHNRSSLPAYFSLLQMVSPSSTKEIKLSPISSSSCNTIARPSPPTPKATLGSALALRTAGSAPMPSILATPRGRRRNPEKSKSSRRSGRSSRSPSRSRARRAIPRSPEERVVDWTAALPRGREAACRNSSPPAKMFLLEDSVRALVAMRDADILERSKSRNRTQPKTRGRARVEELDRVGSFADAPGYGSGRSGLVSRERALASHSMRVPL</sequence>
<feature type="region of interest" description="Disordered" evidence="1">
    <location>
        <begin position="157"/>
        <end position="207"/>
    </location>
</feature>
<evidence type="ECO:0000313" key="3">
    <source>
        <dbReference type="Proteomes" id="UP000054477"/>
    </source>
</evidence>
<dbReference type="Proteomes" id="UP000054477">
    <property type="component" value="Unassembled WGS sequence"/>
</dbReference>
<protein>
    <submittedName>
        <fullName evidence="2">Uncharacterized protein</fullName>
    </submittedName>
</protein>
<keyword evidence="3" id="KW-1185">Reference proteome</keyword>
<feature type="region of interest" description="Disordered" evidence="1">
    <location>
        <begin position="248"/>
        <end position="331"/>
    </location>
</feature>
<evidence type="ECO:0000313" key="2">
    <source>
        <dbReference type="EMBL" id="KIK08772.1"/>
    </source>
</evidence>
<gene>
    <name evidence="2" type="ORF">K443DRAFT_84273</name>
</gene>
<reference evidence="2 3" key="1">
    <citation type="submission" date="2014-04" db="EMBL/GenBank/DDBJ databases">
        <authorList>
            <consortium name="DOE Joint Genome Institute"/>
            <person name="Kuo A."/>
            <person name="Kohler A."/>
            <person name="Nagy L.G."/>
            <person name="Floudas D."/>
            <person name="Copeland A."/>
            <person name="Barry K.W."/>
            <person name="Cichocki N."/>
            <person name="Veneault-Fourrey C."/>
            <person name="LaButti K."/>
            <person name="Lindquist E.A."/>
            <person name="Lipzen A."/>
            <person name="Lundell T."/>
            <person name="Morin E."/>
            <person name="Murat C."/>
            <person name="Sun H."/>
            <person name="Tunlid A."/>
            <person name="Henrissat B."/>
            <person name="Grigoriev I.V."/>
            <person name="Hibbett D.S."/>
            <person name="Martin F."/>
            <person name="Nordberg H.P."/>
            <person name="Cantor M.N."/>
            <person name="Hua S.X."/>
        </authorList>
    </citation>
    <scope>NUCLEOTIDE SEQUENCE [LARGE SCALE GENOMIC DNA]</scope>
    <source>
        <strain evidence="2 3">LaAM-08-1</strain>
    </source>
</reference>
<reference evidence="3" key="2">
    <citation type="submission" date="2015-01" db="EMBL/GenBank/DDBJ databases">
        <title>Evolutionary Origins and Diversification of the Mycorrhizal Mutualists.</title>
        <authorList>
            <consortium name="DOE Joint Genome Institute"/>
            <consortium name="Mycorrhizal Genomics Consortium"/>
            <person name="Kohler A."/>
            <person name="Kuo A."/>
            <person name="Nagy L.G."/>
            <person name="Floudas D."/>
            <person name="Copeland A."/>
            <person name="Barry K.W."/>
            <person name="Cichocki N."/>
            <person name="Veneault-Fourrey C."/>
            <person name="LaButti K."/>
            <person name="Lindquist E.A."/>
            <person name="Lipzen A."/>
            <person name="Lundell T."/>
            <person name="Morin E."/>
            <person name="Murat C."/>
            <person name="Riley R."/>
            <person name="Ohm R."/>
            <person name="Sun H."/>
            <person name="Tunlid A."/>
            <person name="Henrissat B."/>
            <person name="Grigoriev I.V."/>
            <person name="Hibbett D.S."/>
            <person name="Martin F."/>
        </authorList>
    </citation>
    <scope>NUCLEOTIDE SEQUENCE [LARGE SCALE GENOMIC DNA]</scope>
    <source>
        <strain evidence="3">LaAM-08-1</strain>
    </source>
</reference>
<feature type="compositionally biased region" description="Basic residues" evidence="1">
    <location>
        <begin position="306"/>
        <end position="326"/>
    </location>
</feature>